<keyword evidence="3" id="KW-1185">Reference proteome</keyword>
<gene>
    <name evidence="2" type="ORF">niasHT_001981</name>
</gene>
<sequence>MRRTPENYELLQKSYIDKALKRTHHKQLFGRPERSETNANGNAGELLSVSEASVASDESEEEFENDTSGFVV</sequence>
<protein>
    <submittedName>
        <fullName evidence="2">Uncharacterized protein</fullName>
    </submittedName>
</protein>
<dbReference type="Proteomes" id="UP001620626">
    <property type="component" value="Unassembled WGS sequence"/>
</dbReference>
<name>A0ABD2M381_9BILA</name>
<evidence type="ECO:0000313" key="2">
    <source>
        <dbReference type="EMBL" id="KAL3121982.1"/>
    </source>
</evidence>
<evidence type="ECO:0000256" key="1">
    <source>
        <dbReference type="SAM" id="MobiDB-lite"/>
    </source>
</evidence>
<evidence type="ECO:0000313" key="3">
    <source>
        <dbReference type="Proteomes" id="UP001620626"/>
    </source>
</evidence>
<dbReference type="EMBL" id="JBICBT010000166">
    <property type="protein sequence ID" value="KAL3121982.1"/>
    <property type="molecule type" value="Genomic_DNA"/>
</dbReference>
<dbReference type="AlphaFoldDB" id="A0ABD2M381"/>
<reference evidence="2 3" key="1">
    <citation type="submission" date="2024-10" db="EMBL/GenBank/DDBJ databases">
        <authorList>
            <person name="Kim D."/>
        </authorList>
    </citation>
    <scope>NUCLEOTIDE SEQUENCE [LARGE SCALE GENOMIC DNA]</scope>
    <source>
        <strain evidence="2">BH-2024</strain>
    </source>
</reference>
<proteinExistence type="predicted"/>
<feature type="region of interest" description="Disordered" evidence="1">
    <location>
        <begin position="50"/>
        <end position="72"/>
    </location>
</feature>
<accession>A0ABD2M381</accession>
<comment type="caution">
    <text evidence="2">The sequence shown here is derived from an EMBL/GenBank/DDBJ whole genome shotgun (WGS) entry which is preliminary data.</text>
</comment>
<organism evidence="2 3">
    <name type="scientific">Heterodera trifolii</name>
    <dbReference type="NCBI Taxonomy" id="157864"/>
    <lineage>
        <taxon>Eukaryota</taxon>
        <taxon>Metazoa</taxon>
        <taxon>Ecdysozoa</taxon>
        <taxon>Nematoda</taxon>
        <taxon>Chromadorea</taxon>
        <taxon>Rhabditida</taxon>
        <taxon>Tylenchina</taxon>
        <taxon>Tylenchomorpha</taxon>
        <taxon>Tylenchoidea</taxon>
        <taxon>Heteroderidae</taxon>
        <taxon>Heteroderinae</taxon>
        <taxon>Heterodera</taxon>
    </lineage>
</organism>